<keyword evidence="7 8" id="KW-0092">Biotin</keyword>
<dbReference type="InterPro" id="IPR011053">
    <property type="entry name" value="Single_hybrid_motif"/>
</dbReference>
<dbReference type="EMBL" id="FNFY01000003">
    <property type="protein sequence ID" value="SDK39670.1"/>
    <property type="molecule type" value="Genomic_DNA"/>
</dbReference>
<evidence type="ECO:0000256" key="6">
    <source>
        <dbReference type="ARBA" id="ARBA00023160"/>
    </source>
</evidence>
<dbReference type="AlphaFoldDB" id="A0A1G9BK73"/>
<evidence type="ECO:0000313" key="11">
    <source>
        <dbReference type="EMBL" id="SDK39670.1"/>
    </source>
</evidence>
<dbReference type="InterPro" id="IPR001882">
    <property type="entry name" value="Biotin_BS"/>
</dbReference>
<keyword evidence="5 8" id="KW-0443">Lipid metabolism</keyword>
<evidence type="ECO:0000256" key="5">
    <source>
        <dbReference type="ARBA" id="ARBA00023098"/>
    </source>
</evidence>
<evidence type="ECO:0000256" key="4">
    <source>
        <dbReference type="ARBA" id="ARBA00022832"/>
    </source>
</evidence>
<accession>A0A1G9BK73</accession>
<reference evidence="12" key="1">
    <citation type="submission" date="2016-10" db="EMBL/GenBank/DDBJ databases">
        <authorList>
            <person name="Varghese N."/>
            <person name="Submissions S."/>
        </authorList>
    </citation>
    <scope>NUCLEOTIDE SEQUENCE [LARGE SCALE GENOMIC DNA]</scope>
    <source>
        <strain evidence="12">CGMCC 1.8895</strain>
    </source>
</reference>
<evidence type="ECO:0000256" key="9">
    <source>
        <dbReference type="SAM" id="MobiDB-lite"/>
    </source>
</evidence>
<evidence type="ECO:0000259" key="10">
    <source>
        <dbReference type="PROSITE" id="PS50968"/>
    </source>
</evidence>
<evidence type="ECO:0000256" key="3">
    <source>
        <dbReference type="ARBA" id="ARBA00022516"/>
    </source>
</evidence>
<sequence>MNVKKVKELIKLFKDEELTKLKIEEKGVKIHIEKGGIVQSSSPAAGSEQSSGGTGEDKPGTLEIKAPQVGTFYMQKEEGSDENFVNKGDTVKKGDQVGIIEAMKVFNDVNADHSGVIEEILVGNGDTVEYDQVLMTVRKEGE</sequence>
<evidence type="ECO:0000256" key="8">
    <source>
        <dbReference type="RuleBase" id="RU364072"/>
    </source>
</evidence>
<keyword evidence="3 8" id="KW-0444">Lipid biosynthesis</keyword>
<keyword evidence="6 8" id="KW-0275">Fatty acid biosynthesis</keyword>
<dbReference type="STRING" id="576118.SAMN05216216_1035"/>
<protein>
    <recommendedName>
        <fullName evidence="2 8">Biotin carboxyl carrier protein of acetyl-CoA carboxylase</fullName>
    </recommendedName>
</protein>
<evidence type="ECO:0000256" key="2">
    <source>
        <dbReference type="ARBA" id="ARBA00017562"/>
    </source>
</evidence>
<comment type="pathway">
    <text evidence="1 8">Lipid metabolism; fatty acid biosynthesis.</text>
</comment>
<dbReference type="GO" id="GO:0006633">
    <property type="term" value="P:fatty acid biosynthetic process"/>
    <property type="evidence" value="ECO:0007669"/>
    <property type="project" value="UniProtKB-UniPathway"/>
</dbReference>
<dbReference type="OrthoDB" id="9811735at2"/>
<dbReference type="InterPro" id="IPR000089">
    <property type="entry name" value="Biotin_lipoyl"/>
</dbReference>
<dbReference type="PANTHER" id="PTHR45266:SF3">
    <property type="entry name" value="OXALOACETATE DECARBOXYLASE ALPHA CHAIN"/>
    <property type="match status" value="1"/>
</dbReference>
<dbReference type="InterPro" id="IPR050709">
    <property type="entry name" value="Biotin_Carboxyl_Carrier/Decarb"/>
</dbReference>
<keyword evidence="12" id="KW-1185">Reference proteome</keyword>
<feature type="domain" description="Lipoyl-binding" evidence="10">
    <location>
        <begin position="61"/>
        <end position="138"/>
    </location>
</feature>
<evidence type="ECO:0000256" key="1">
    <source>
        <dbReference type="ARBA" id="ARBA00005194"/>
    </source>
</evidence>
<dbReference type="CDD" id="cd06850">
    <property type="entry name" value="biotinyl_domain"/>
    <property type="match status" value="1"/>
</dbReference>
<dbReference type="PROSITE" id="PS50968">
    <property type="entry name" value="BIOTINYL_LIPOYL"/>
    <property type="match status" value="1"/>
</dbReference>
<evidence type="ECO:0000313" key="12">
    <source>
        <dbReference type="Proteomes" id="UP000199008"/>
    </source>
</evidence>
<dbReference type="SUPFAM" id="SSF51230">
    <property type="entry name" value="Single hybrid motif"/>
    <property type="match status" value="1"/>
</dbReference>
<dbReference type="PANTHER" id="PTHR45266">
    <property type="entry name" value="OXALOACETATE DECARBOXYLASE ALPHA CHAIN"/>
    <property type="match status" value="1"/>
</dbReference>
<dbReference type="Pfam" id="PF00364">
    <property type="entry name" value="Biotin_lipoyl"/>
    <property type="match status" value="1"/>
</dbReference>
<name>A0A1G9BK73_9BACL</name>
<organism evidence="11 12">
    <name type="scientific">Lacicoccus qingdaonensis</name>
    <dbReference type="NCBI Taxonomy" id="576118"/>
    <lineage>
        <taxon>Bacteria</taxon>
        <taxon>Bacillati</taxon>
        <taxon>Bacillota</taxon>
        <taxon>Bacilli</taxon>
        <taxon>Bacillales</taxon>
        <taxon>Salinicoccaceae</taxon>
        <taxon>Lacicoccus</taxon>
    </lineage>
</organism>
<dbReference type="GO" id="GO:0003989">
    <property type="term" value="F:acetyl-CoA carboxylase activity"/>
    <property type="evidence" value="ECO:0007669"/>
    <property type="project" value="InterPro"/>
</dbReference>
<dbReference type="Gene3D" id="2.40.50.100">
    <property type="match status" value="1"/>
</dbReference>
<dbReference type="Proteomes" id="UP000199008">
    <property type="component" value="Unassembled WGS sequence"/>
</dbReference>
<keyword evidence="4 8" id="KW-0276">Fatty acid metabolism</keyword>
<gene>
    <name evidence="11" type="ORF">SAMN05216216_1035</name>
</gene>
<dbReference type="InterPro" id="IPR001249">
    <property type="entry name" value="AcCoA_biotinCC"/>
</dbReference>
<dbReference type="GO" id="GO:0009317">
    <property type="term" value="C:acetyl-CoA carboxylase complex"/>
    <property type="evidence" value="ECO:0007669"/>
    <property type="project" value="InterPro"/>
</dbReference>
<dbReference type="PROSITE" id="PS00188">
    <property type="entry name" value="BIOTIN"/>
    <property type="match status" value="1"/>
</dbReference>
<comment type="function">
    <text evidence="8">This protein is a component of the acetyl coenzyme A carboxylase complex; first, biotin carboxylase catalyzes the carboxylation of the carrier protein and then the transcarboxylase transfers the carboxyl group to form malonyl-CoA.</text>
</comment>
<dbReference type="RefSeq" id="WP_092984349.1">
    <property type="nucleotide sequence ID" value="NZ_FNFY01000003.1"/>
</dbReference>
<proteinExistence type="predicted"/>
<evidence type="ECO:0000256" key="7">
    <source>
        <dbReference type="ARBA" id="ARBA00023267"/>
    </source>
</evidence>
<dbReference type="UniPathway" id="UPA00094"/>
<feature type="region of interest" description="Disordered" evidence="9">
    <location>
        <begin position="34"/>
        <end position="62"/>
    </location>
</feature>
<feature type="compositionally biased region" description="Low complexity" evidence="9">
    <location>
        <begin position="39"/>
        <end position="51"/>
    </location>
</feature>
<dbReference type="PRINTS" id="PR01071">
    <property type="entry name" value="ACOABIOTINCC"/>
</dbReference>